<reference evidence="4" key="2">
    <citation type="submission" date="2015-01" db="EMBL/GenBank/DDBJ databases">
        <title>Complete genome sequence of Methylobacterium aquaticum strain 22A.</title>
        <authorList>
            <person name="Tani A."/>
            <person name="Ogura Y."/>
            <person name="Hayashi T."/>
        </authorList>
    </citation>
    <scope>NUCLEOTIDE SEQUENCE [LARGE SCALE GENOMIC DNA]</scope>
    <source>
        <strain evidence="4">MA-22A</strain>
    </source>
</reference>
<organism evidence="3 4">
    <name type="scientific">Methylobacterium aquaticum</name>
    <dbReference type="NCBI Taxonomy" id="270351"/>
    <lineage>
        <taxon>Bacteria</taxon>
        <taxon>Pseudomonadati</taxon>
        <taxon>Pseudomonadota</taxon>
        <taxon>Alphaproteobacteria</taxon>
        <taxon>Hyphomicrobiales</taxon>
        <taxon>Methylobacteriaceae</taxon>
        <taxon>Methylobacterium</taxon>
    </lineage>
</organism>
<dbReference type="Gene3D" id="1.10.3210.10">
    <property type="entry name" value="Hypothetical protein af1432"/>
    <property type="match status" value="1"/>
</dbReference>
<dbReference type="InterPro" id="IPR006675">
    <property type="entry name" value="HDIG_dom"/>
</dbReference>
<dbReference type="STRING" id="270351.Maq22A_c12280"/>
<dbReference type="InterPro" id="IPR003607">
    <property type="entry name" value="HD/PDEase_dom"/>
</dbReference>
<protein>
    <submittedName>
        <fullName evidence="3">Metal dependent phosphohydrolase</fullName>
    </submittedName>
</protein>
<dbReference type="InterPro" id="IPR037522">
    <property type="entry name" value="HD_GYP_dom"/>
</dbReference>
<dbReference type="PANTHER" id="PTHR43155">
    <property type="entry name" value="CYCLIC DI-GMP PHOSPHODIESTERASE PA4108-RELATED"/>
    <property type="match status" value="1"/>
</dbReference>
<dbReference type="KEGG" id="maqu:Maq22A_c12280"/>
<dbReference type="GO" id="GO:0008081">
    <property type="term" value="F:phosphoric diester hydrolase activity"/>
    <property type="evidence" value="ECO:0007669"/>
    <property type="project" value="UniProtKB-ARBA"/>
</dbReference>
<dbReference type="AlphaFoldDB" id="A0A0C6FFE3"/>
<dbReference type="Pfam" id="PF13487">
    <property type="entry name" value="HD_5"/>
    <property type="match status" value="1"/>
</dbReference>
<dbReference type="EMBL" id="AP014704">
    <property type="protein sequence ID" value="BAQ45702.1"/>
    <property type="molecule type" value="Genomic_DNA"/>
</dbReference>
<dbReference type="CDD" id="cd00077">
    <property type="entry name" value="HDc"/>
    <property type="match status" value="1"/>
</dbReference>
<accession>A0A0C6FFE3</accession>
<gene>
    <name evidence="3" type="ORF">Maq22A_c12280</name>
</gene>
<dbReference type="PROSITE" id="PS51832">
    <property type="entry name" value="HD_GYP"/>
    <property type="match status" value="1"/>
</dbReference>
<dbReference type="PATRIC" id="fig|270351.10.peg.2377"/>
<feature type="domain" description="HD-GYP" evidence="2">
    <location>
        <begin position="43"/>
        <end position="239"/>
    </location>
</feature>
<keyword evidence="3" id="KW-0378">Hydrolase</keyword>
<proteinExistence type="predicted"/>
<name>A0A0C6FFE3_9HYPH</name>
<evidence type="ECO:0000313" key="3">
    <source>
        <dbReference type="EMBL" id="BAQ45702.1"/>
    </source>
</evidence>
<evidence type="ECO:0000256" key="1">
    <source>
        <dbReference type="SAM" id="MobiDB-lite"/>
    </source>
</evidence>
<dbReference type="SMART" id="SM00471">
    <property type="entry name" value="HDc"/>
    <property type="match status" value="1"/>
</dbReference>
<evidence type="ECO:0000259" key="2">
    <source>
        <dbReference type="PROSITE" id="PS51832"/>
    </source>
</evidence>
<evidence type="ECO:0000313" key="4">
    <source>
        <dbReference type="Proteomes" id="UP000061432"/>
    </source>
</evidence>
<dbReference type="OrthoDB" id="9802066at2"/>
<dbReference type="RefSeq" id="WP_060846991.1">
    <property type="nucleotide sequence ID" value="NZ_AP014704.1"/>
</dbReference>
<feature type="region of interest" description="Disordered" evidence="1">
    <location>
        <begin position="234"/>
        <end position="254"/>
    </location>
</feature>
<dbReference type="SUPFAM" id="SSF109604">
    <property type="entry name" value="HD-domain/PDEase-like"/>
    <property type="match status" value="1"/>
</dbReference>
<reference evidence="3 4" key="1">
    <citation type="journal article" date="2015" name="Genome Announc.">
        <title>Complete Genome Sequence of Methylobacterium aquaticum Strain 22A, Isolated from Racomitrium japonicum Moss.</title>
        <authorList>
            <person name="Tani A."/>
            <person name="Ogura Y."/>
            <person name="Hayashi T."/>
            <person name="Kimbara K."/>
        </authorList>
    </citation>
    <scope>NUCLEOTIDE SEQUENCE [LARGE SCALE GENOMIC DNA]</scope>
    <source>
        <strain evidence="3 4">MA-22A</strain>
    </source>
</reference>
<sequence>MSALLFGRIFERTRAGVSRLFDEAAGGRIALAPVDDLVYPVMRVLQDGGVQAWLALVHGHPSQDAVQHAMHVAGLAANFGHHLGLPACDCVALVRAGLLHDIGKARIPAAILAKPGALTEDEMALVRRHAAIGYDILRDSGMRDPVVLQAARHHHEMLDGSGYPDRLAKEAVKDLVRLITVCDIYAALTEHRPYRPAMPHADALGILRGMAPDRLDPDFVDAFEASLAPPQAMRGGAFPAAPATMRSDPRDGGW</sequence>
<dbReference type="Proteomes" id="UP000061432">
    <property type="component" value="Chromosome"/>
</dbReference>
<dbReference type="PANTHER" id="PTHR43155:SF2">
    <property type="entry name" value="CYCLIC DI-GMP PHOSPHODIESTERASE PA4108"/>
    <property type="match status" value="1"/>
</dbReference>
<dbReference type="NCBIfam" id="TIGR00277">
    <property type="entry name" value="HDIG"/>
    <property type="match status" value="1"/>
</dbReference>